<protein>
    <submittedName>
        <fullName evidence="3">Uncharacterized protein</fullName>
    </submittedName>
</protein>
<accession>A0AA88CQ90</accession>
<dbReference type="AlphaFoldDB" id="A0AA88CQ90"/>
<dbReference type="EMBL" id="BTGU01001557">
    <property type="protein sequence ID" value="GMN25362.1"/>
    <property type="molecule type" value="Genomic_DNA"/>
</dbReference>
<dbReference type="EMBL" id="BTGU01001556">
    <property type="protein sequence ID" value="GMN25338.1"/>
    <property type="molecule type" value="Genomic_DNA"/>
</dbReference>
<reference evidence="3" key="1">
    <citation type="submission" date="2023-07" db="EMBL/GenBank/DDBJ databases">
        <title>draft genome sequence of fig (Ficus carica).</title>
        <authorList>
            <person name="Takahashi T."/>
            <person name="Nishimura K."/>
        </authorList>
    </citation>
    <scope>NUCLEOTIDE SEQUENCE</scope>
</reference>
<name>A0AA88CQ90_FICCA</name>
<feature type="compositionally biased region" description="Polar residues" evidence="1">
    <location>
        <begin position="92"/>
        <end position="106"/>
    </location>
</feature>
<organism evidence="3 4">
    <name type="scientific">Ficus carica</name>
    <name type="common">Common fig</name>
    <dbReference type="NCBI Taxonomy" id="3494"/>
    <lineage>
        <taxon>Eukaryota</taxon>
        <taxon>Viridiplantae</taxon>
        <taxon>Streptophyta</taxon>
        <taxon>Embryophyta</taxon>
        <taxon>Tracheophyta</taxon>
        <taxon>Spermatophyta</taxon>
        <taxon>Magnoliopsida</taxon>
        <taxon>eudicotyledons</taxon>
        <taxon>Gunneridae</taxon>
        <taxon>Pentapetalae</taxon>
        <taxon>rosids</taxon>
        <taxon>fabids</taxon>
        <taxon>Rosales</taxon>
        <taxon>Moraceae</taxon>
        <taxon>Ficeae</taxon>
        <taxon>Ficus</taxon>
    </lineage>
</organism>
<evidence type="ECO:0000256" key="1">
    <source>
        <dbReference type="SAM" id="MobiDB-lite"/>
    </source>
</evidence>
<comment type="caution">
    <text evidence="3">The sequence shown here is derived from an EMBL/GenBank/DDBJ whole genome shotgun (WGS) entry which is preliminary data.</text>
</comment>
<sequence length="106" mass="11548">MASKVLKNKAETFASARGTRVLKCHSKESIIRIANSQASNSATKGELTQQLTRAASNYLSIGLSQNNSQSRPTIPKGSITGHNPKSRRWETRQLSSSSPQTHPFPV</sequence>
<evidence type="ECO:0000313" key="2">
    <source>
        <dbReference type="EMBL" id="GMN25338.1"/>
    </source>
</evidence>
<evidence type="ECO:0000313" key="3">
    <source>
        <dbReference type="EMBL" id="GMN25362.1"/>
    </source>
</evidence>
<keyword evidence="4" id="KW-1185">Reference proteome</keyword>
<evidence type="ECO:0000313" key="4">
    <source>
        <dbReference type="Proteomes" id="UP001187192"/>
    </source>
</evidence>
<gene>
    <name evidence="2" type="ORF">TIFTF001_040698</name>
    <name evidence="3" type="ORF">TIFTF001_040702</name>
</gene>
<proteinExistence type="predicted"/>
<feature type="compositionally biased region" description="Polar residues" evidence="1">
    <location>
        <begin position="63"/>
        <end position="72"/>
    </location>
</feature>
<dbReference type="Proteomes" id="UP001187192">
    <property type="component" value="Unassembled WGS sequence"/>
</dbReference>
<feature type="region of interest" description="Disordered" evidence="1">
    <location>
        <begin position="63"/>
        <end position="106"/>
    </location>
</feature>